<dbReference type="SUPFAM" id="SSF52540">
    <property type="entry name" value="P-loop containing nucleoside triphosphate hydrolases"/>
    <property type="match status" value="1"/>
</dbReference>
<dbReference type="RefSeq" id="WP_152080753.1">
    <property type="nucleotide sequence ID" value="NZ_AP021853.1"/>
</dbReference>
<evidence type="ECO:0000313" key="4">
    <source>
        <dbReference type="EMBL" id="BBO00018.1"/>
    </source>
</evidence>
<evidence type="ECO:0000256" key="2">
    <source>
        <dbReference type="ARBA" id="ARBA00022840"/>
    </source>
</evidence>
<dbReference type="Proteomes" id="UP000326951">
    <property type="component" value="Chromosome"/>
</dbReference>
<gene>
    <name evidence="4" type="ORF">St703_27220</name>
    <name evidence="5" type="ORF">St703_30200</name>
</gene>
<keyword evidence="2" id="KW-0067">ATP-binding</keyword>
<dbReference type="CDD" id="cd00009">
    <property type="entry name" value="AAA"/>
    <property type="match status" value="1"/>
</dbReference>
<feature type="domain" description="IstB-like ATP-binding" evidence="3">
    <location>
        <begin position="10"/>
        <end position="244"/>
    </location>
</feature>
<evidence type="ECO:0000256" key="1">
    <source>
        <dbReference type="ARBA" id="ARBA00022741"/>
    </source>
</evidence>
<dbReference type="EMBL" id="AP021853">
    <property type="protein sequence ID" value="BBO00018.1"/>
    <property type="molecule type" value="Genomic_DNA"/>
</dbReference>
<evidence type="ECO:0000313" key="5">
    <source>
        <dbReference type="EMBL" id="BBO00316.1"/>
    </source>
</evidence>
<dbReference type="Pfam" id="PF01695">
    <property type="entry name" value="IstB_IS21"/>
    <property type="match status" value="1"/>
</dbReference>
<sequence length="247" mass="28791">MTSESTLSKLYDMRLTAMAEQYSEQLRDSQYNDLSFEDRFSLLVDREWDRRKNNKLDRLIKKAGFRYNQACIEDIEYHPDRKLDKTQILRLASGQYIQDKHNLIIQGASGNGKSYLSCAFGMAACRQFYTVKYTRLPDLLDELAVARGEGIFQKVMKLYRKVDLLILDEWLLTPLRENEARDLLEIIEARHQVSSTIFCSQFDAQGWYENIGQATLADAILDRIIHDSYTILIDGEVSMRERHGLKE</sequence>
<keyword evidence="1" id="KW-0547">Nucleotide-binding</keyword>
<evidence type="ECO:0000259" key="3">
    <source>
        <dbReference type="Pfam" id="PF01695"/>
    </source>
</evidence>
<dbReference type="PIRSF" id="PIRSF003073">
    <property type="entry name" value="DNAC_TnpB_IstB"/>
    <property type="match status" value="1"/>
</dbReference>
<dbReference type="InterPro" id="IPR002611">
    <property type="entry name" value="IstB_ATP-bd"/>
</dbReference>
<dbReference type="EMBL" id="AP021853">
    <property type="protein sequence ID" value="BBO00316.1"/>
    <property type="molecule type" value="Genomic_DNA"/>
</dbReference>
<dbReference type="InterPro" id="IPR047661">
    <property type="entry name" value="IstB"/>
</dbReference>
<proteinExistence type="predicted"/>
<organism evidence="4 6">
    <name type="scientific">Sporolactobacillus terrae</name>
    <dbReference type="NCBI Taxonomy" id="269673"/>
    <lineage>
        <taxon>Bacteria</taxon>
        <taxon>Bacillati</taxon>
        <taxon>Bacillota</taxon>
        <taxon>Bacilli</taxon>
        <taxon>Bacillales</taxon>
        <taxon>Sporolactobacillaceae</taxon>
        <taxon>Sporolactobacillus</taxon>
    </lineage>
</organism>
<name>A0A5K7X010_9BACL</name>
<protein>
    <submittedName>
        <fullName evidence="4">ATPase AAA</fullName>
    </submittedName>
</protein>
<dbReference type="NCBIfam" id="NF038214">
    <property type="entry name" value="IS21_help_AAA"/>
    <property type="match status" value="1"/>
</dbReference>
<accession>A0A5K7X010</accession>
<dbReference type="GO" id="GO:0006260">
    <property type="term" value="P:DNA replication"/>
    <property type="evidence" value="ECO:0007669"/>
    <property type="project" value="TreeGrafter"/>
</dbReference>
<dbReference type="Gene3D" id="3.40.50.300">
    <property type="entry name" value="P-loop containing nucleotide triphosphate hydrolases"/>
    <property type="match status" value="1"/>
</dbReference>
<dbReference type="InterPro" id="IPR027417">
    <property type="entry name" value="P-loop_NTPase"/>
</dbReference>
<evidence type="ECO:0000313" key="6">
    <source>
        <dbReference type="Proteomes" id="UP000326951"/>
    </source>
</evidence>
<reference evidence="4 6" key="1">
    <citation type="submission" date="2019-09" db="EMBL/GenBank/DDBJ databases">
        <title>Complete genome sequence of Sporolactobacillus terrae 70-3.</title>
        <authorList>
            <person name="Tanaka N."/>
            <person name="Shiwa Y."/>
            <person name="Fujita N."/>
            <person name="Tanasupawat S."/>
        </authorList>
    </citation>
    <scope>NUCLEOTIDE SEQUENCE [LARGE SCALE GENOMIC DNA]</scope>
    <source>
        <strain evidence="4 6">70-3</strain>
    </source>
</reference>
<dbReference type="PANTHER" id="PTHR30050">
    <property type="entry name" value="CHROMOSOMAL REPLICATION INITIATOR PROTEIN DNAA"/>
    <property type="match status" value="1"/>
</dbReference>
<dbReference type="AlphaFoldDB" id="A0A5K7X010"/>
<dbReference type="PANTHER" id="PTHR30050:SF4">
    <property type="entry name" value="ATP-BINDING PROTEIN RV3427C IN INSERTION SEQUENCE-RELATED"/>
    <property type="match status" value="1"/>
</dbReference>
<dbReference type="InterPro" id="IPR028350">
    <property type="entry name" value="DNAC/IstB-like"/>
</dbReference>
<dbReference type="GO" id="GO:0005524">
    <property type="term" value="F:ATP binding"/>
    <property type="evidence" value="ECO:0007669"/>
    <property type="project" value="UniProtKB-KW"/>
</dbReference>